<dbReference type="CDD" id="cd04301">
    <property type="entry name" value="NAT_SF"/>
    <property type="match status" value="1"/>
</dbReference>
<dbReference type="FunCoup" id="A0A1Y2LII0">
    <property type="interactions" value="759"/>
</dbReference>
<gene>
    <name evidence="6" type="ORF">B5807_11626</name>
</gene>
<dbReference type="AlphaFoldDB" id="A0A1Y2LII0"/>
<evidence type="ECO:0000256" key="4">
    <source>
        <dbReference type="SAM" id="MobiDB-lite"/>
    </source>
</evidence>
<dbReference type="GO" id="GO:1990189">
    <property type="term" value="F:protein N-terminal-serine acetyltransferase activity"/>
    <property type="evidence" value="ECO:0007669"/>
    <property type="project" value="TreeGrafter"/>
</dbReference>
<reference evidence="6 7" key="1">
    <citation type="journal article" date="2017" name="Genome Announc.">
        <title>Genome sequence of the saprophytic ascomycete Epicoccum nigrum ICMP 19927 strain isolated from New Zealand.</title>
        <authorList>
            <person name="Fokin M."/>
            <person name="Fleetwood D."/>
            <person name="Weir B.S."/>
            <person name="Villas-Boas S.G."/>
        </authorList>
    </citation>
    <scope>NUCLEOTIDE SEQUENCE [LARGE SCALE GENOMIC DNA]</scope>
    <source>
        <strain evidence="6 7">ICMP 19927</strain>
    </source>
</reference>
<dbReference type="PANTHER" id="PTHR23091:SF4">
    <property type="entry name" value="N-TERMINAL AMINO-ACID N(ALPHA)-ACETYLTRANSFERASE NATA"/>
    <property type="match status" value="1"/>
</dbReference>
<dbReference type="InterPro" id="IPR045047">
    <property type="entry name" value="Ard1-like"/>
</dbReference>
<dbReference type="Pfam" id="PF00583">
    <property type="entry name" value="Acetyltransf_1"/>
    <property type="match status" value="1"/>
</dbReference>
<evidence type="ECO:0000256" key="1">
    <source>
        <dbReference type="ARBA" id="ARBA00022679"/>
    </source>
</evidence>
<dbReference type="Gene3D" id="3.40.630.30">
    <property type="match status" value="1"/>
</dbReference>
<proteinExistence type="inferred from homology"/>
<dbReference type="InterPro" id="IPR016181">
    <property type="entry name" value="Acyl_CoA_acyltransferase"/>
</dbReference>
<sequence length="215" mass="24257">MDIRLLRPEDIPHVQLANITNLPENYFCKYYLYHAMSWPQLSYVAVDVSRPPKTPYDPPKIVGYVLAKMEEEPADGIPHGHITSLSVMRTHRRLGLAEKLMRQSQRAMAETFAAKYVSLHVRMSNTAALHLYRETLGFSVDKIEAKYYADGEDAYSMRMDLSKIPRDVEEEKSEGQDEGAEVGSEGQEGMRKVAIGRQRGVADLVEVVQGKEVAA</sequence>
<dbReference type="OrthoDB" id="25586at2759"/>
<evidence type="ECO:0000256" key="2">
    <source>
        <dbReference type="ARBA" id="ARBA00023315"/>
    </source>
</evidence>
<dbReference type="GO" id="GO:1990190">
    <property type="term" value="F:protein-N-terminal-glutamate acetyltransferase activity"/>
    <property type="evidence" value="ECO:0007669"/>
    <property type="project" value="TreeGrafter"/>
</dbReference>
<evidence type="ECO:0000259" key="5">
    <source>
        <dbReference type="PROSITE" id="PS51186"/>
    </source>
</evidence>
<protein>
    <recommendedName>
        <fullName evidence="5">N-acetyltransferase domain-containing protein</fullName>
    </recommendedName>
</protein>
<feature type="region of interest" description="Disordered" evidence="4">
    <location>
        <begin position="166"/>
        <end position="190"/>
    </location>
</feature>
<name>A0A1Y2LII0_EPING</name>
<dbReference type="OMA" id="LPENYFM"/>
<organism evidence="6 7">
    <name type="scientific">Epicoccum nigrum</name>
    <name type="common">Soil fungus</name>
    <name type="synonym">Epicoccum purpurascens</name>
    <dbReference type="NCBI Taxonomy" id="105696"/>
    <lineage>
        <taxon>Eukaryota</taxon>
        <taxon>Fungi</taxon>
        <taxon>Dikarya</taxon>
        <taxon>Ascomycota</taxon>
        <taxon>Pezizomycotina</taxon>
        <taxon>Dothideomycetes</taxon>
        <taxon>Pleosporomycetidae</taxon>
        <taxon>Pleosporales</taxon>
        <taxon>Pleosporineae</taxon>
        <taxon>Didymellaceae</taxon>
        <taxon>Epicoccum</taxon>
    </lineage>
</organism>
<dbReference type="InterPro" id="IPR000182">
    <property type="entry name" value="GNAT_dom"/>
</dbReference>
<dbReference type="PANTHER" id="PTHR23091">
    <property type="entry name" value="N-TERMINAL ACETYLTRANSFERASE"/>
    <property type="match status" value="1"/>
</dbReference>
<comment type="similarity">
    <text evidence="3">Belongs to the acetyltransferase family. ARD1 subfamily.</text>
</comment>
<evidence type="ECO:0000313" key="7">
    <source>
        <dbReference type="Proteomes" id="UP000193240"/>
    </source>
</evidence>
<dbReference type="STRING" id="105696.A0A1Y2LII0"/>
<dbReference type="FunFam" id="3.40.630.30:FF:000037">
    <property type="entry name" value="N-alpha-acetyltransferase daf-31-like"/>
    <property type="match status" value="1"/>
</dbReference>
<dbReference type="EMBL" id="KZ107861">
    <property type="protein sequence ID" value="OSS43784.1"/>
    <property type="molecule type" value="Genomic_DNA"/>
</dbReference>
<dbReference type="Proteomes" id="UP000193240">
    <property type="component" value="Unassembled WGS sequence"/>
</dbReference>
<evidence type="ECO:0000313" key="6">
    <source>
        <dbReference type="EMBL" id="OSS43784.1"/>
    </source>
</evidence>
<keyword evidence="2" id="KW-0012">Acyltransferase</keyword>
<dbReference type="PROSITE" id="PS51186">
    <property type="entry name" value="GNAT"/>
    <property type="match status" value="1"/>
</dbReference>
<feature type="compositionally biased region" description="Basic and acidic residues" evidence="4">
    <location>
        <begin position="166"/>
        <end position="175"/>
    </location>
</feature>
<keyword evidence="1" id="KW-0808">Transferase</keyword>
<dbReference type="GO" id="GO:0031415">
    <property type="term" value="C:NatA complex"/>
    <property type="evidence" value="ECO:0007669"/>
    <property type="project" value="InterPro"/>
</dbReference>
<dbReference type="SUPFAM" id="SSF55729">
    <property type="entry name" value="Acyl-CoA N-acyltransferases (Nat)"/>
    <property type="match status" value="1"/>
</dbReference>
<dbReference type="InParanoid" id="A0A1Y2LII0"/>
<accession>A0A1Y2LII0</accession>
<feature type="domain" description="N-acetyltransferase" evidence="5">
    <location>
        <begin position="1"/>
        <end position="162"/>
    </location>
</feature>
<keyword evidence="7" id="KW-1185">Reference proteome</keyword>
<evidence type="ECO:0000256" key="3">
    <source>
        <dbReference type="ARBA" id="ARBA00025786"/>
    </source>
</evidence>